<feature type="domain" description="OmpA-like" evidence="12">
    <location>
        <begin position="198"/>
        <end position="315"/>
    </location>
</feature>
<protein>
    <submittedName>
        <fullName evidence="13">OmpA family protein</fullName>
    </submittedName>
</protein>
<dbReference type="Pfam" id="PF01389">
    <property type="entry name" value="OmpA_membrane"/>
    <property type="match status" value="1"/>
</dbReference>
<proteinExistence type="inferred from homology"/>
<dbReference type="InterPro" id="IPR036737">
    <property type="entry name" value="OmpA-like_sf"/>
</dbReference>
<keyword evidence="6" id="KW-0406">Ion transport</keyword>
<dbReference type="PROSITE" id="PS01068">
    <property type="entry name" value="OMPA_1"/>
    <property type="match status" value="1"/>
</dbReference>
<evidence type="ECO:0000256" key="4">
    <source>
        <dbReference type="ARBA" id="ARBA00022452"/>
    </source>
</evidence>
<comment type="similarity">
    <text evidence="2">Belongs to the outer membrane OOP (TC 1.B.6) superfamily. OmpA family.</text>
</comment>
<evidence type="ECO:0000256" key="8">
    <source>
        <dbReference type="ARBA" id="ARBA00023136"/>
    </source>
</evidence>
<evidence type="ECO:0000313" key="13">
    <source>
        <dbReference type="EMBL" id="MDB1122227.1"/>
    </source>
</evidence>
<comment type="caution">
    <text evidence="13">The sequence shown here is derived from an EMBL/GenBank/DDBJ whole genome shotgun (WGS) entry which is preliminary data.</text>
</comment>
<dbReference type="Proteomes" id="UP001210678">
    <property type="component" value="Unassembled WGS sequence"/>
</dbReference>
<evidence type="ECO:0000256" key="1">
    <source>
        <dbReference type="ARBA" id="ARBA00004571"/>
    </source>
</evidence>
<dbReference type="InterPro" id="IPR006665">
    <property type="entry name" value="OmpA-like"/>
</dbReference>
<dbReference type="PANTHER" id="PTHR30329:SF21">
    <property type="entry name" value="LIPOPROTEIN YIAD-RELATED"/>
    <property type="match status" value="1"/>
</dbReference>
<feature type="signal peptide" evidence="11">
    <location>
        <begin position="1"/>
        <end position="21"/>
    </location>
</feature>
<dbReference type="InterPro" id="IPR006664">
    <property type="entry name" value="OMP_bac"/>
</dbReference>
<evidence type="ECO:0000256" key="6">
    <source>
        <dbReference type="ARBA" id="ARBA00023065"/>
    </source>
</evidence>
<comment type="subcellular location">
    <subcellularLocation>
        <location evidence="1">Cell outer membrane</location>
        <topology evidence="1">Multi-pass membrane protein</topology>
    </subcellularLocation>
</comment>
<dbReference type="Pfam" id="PF00691">
    <property type="entry name" value="OmpA"/>
    <property type="match status" value="1"/>
</dbReference>
<evidence type="ECO:0000256" key="5">
    <source>
        <dbReference type="ARBA" id="ARBA00022692"/>
    </source>
</evidence>
<dbReference type="InterPro" id="IPR050330">
    <property type="entry name" value="Bact_OuterMem_StrucFunc"/>
</dbReference>
<dbReference type="Gene3D" id="2.40.160.20">
    <property type="match status" value="1"/>
</dbReference>
<dbReference type="RefSeq" id="WP_272131767.1">
    <property type="nucleotide sequence ID" value="NZ_JAQLOI010000001.1"/>
</dbReference>
<keyword evidence="3" id="KW-0813">Transport</keyword>
<keyword evidence="8 10" id="KW-0472">Membrane</keyword>
<feature type="chain" id="PRO_5046389793" evidence="11">
    <location>
        <begin position="22"/>
        <end position="318"/>
    </location>
</feature>
<keyword evidence="4" id="KW-1134">Transmembrane beta strand</keyword>
<dbReference type="CDD" id="cd07185">
    <property type="entry name" value="OmpA_C-like"/>
    <property type="match status" value="1"/>
</dbReference>
<keyword evidence="5" id="KW-0812">Transmembrane</keyword>
<dbReference type="InterPro" id="IPR000498">
    <property type="entry name" value="OmpA-like_TM_dom"/>
</dbReference>
<evidence type="ECO:0000256" key="10">
    <source>
        <dbReference type="PROSITE-ProRule" id="PRU00473"/>
    </source>
</evidence>
<organism evidence="13 14">
    <name type="scientific">Vibrio algarum</name>
    <dbReference type="NCBI Taxonomy" id="3020714"/>
    <lineage>
        <taxon>Bacteria</taxon>
        <taxon>Pseudomonadati</taxon>
        <taxon>Pseudomonadota</taxon>
        <taxon>Gammaproteobacteria</taxon>
        <taxon>Vibrionales</taxon>
        <taxon>Vibrionaceae</taxon>
        <taxon>Vibrio</taxon>
    </lineage>
</organism>
<accession>A0ABT4YL08</accession>
<evidence type="ECO:0000256" key="7">
    <source>
        <dbReference type="ARBA" id="ARBA00023114"/>
    </source>
</evidence>
<dbReference type="PROSITE" id="PS51123">
    <property type="entry name" value="OMPA_2"/>
    <property type="match status" value="1"/>
</dbReference>
<evidence type="ECO:0000259" key="12">
    <source>
        <dbReference type="PROSITE" id="PS51123"/>
    </source>
</evidence>
<dbReference type="InterPro" id="IPR006690">
    <property type="entry name" value="OMPA-like_CS"/>
</dbReference>
<dbReference type="SUPFAM" id="SSF56925">
    <property type="entry name" value="OMPA-like"/>
    <property type="match status" value="1"/>
</dbReference>
<dbReference type="PRINTS" id="PR01021">
    <property type="entry name" value="OMPADOMAIN"/>
</dbReference>
<reference evidence="13 14" key="1">
    <citation type="submission" date="2023-01" db="EMBL/GenBank/DDBJ databases">
        <title>Vibrio sp. KJ40-1 sp.nov, isolated from marine algae.</title>
        <authorList>
            <person name="Butt M."/>
            <person name="Kim J.M.J."/>
            <person name="Jeon C.O.C."/>
        </authorList>
    </citation>
    <scope>NUCLEOTIDE SEQUENCE [LARGE SCALE GENOMIC DNA]</scope>
    <source>
        <strain evidence="13 14">KJ40-1</strain>
    </source>
</reference>
<dbReference type="SUPFAM" id="SSF103088">
    <property type="entry name" value="OmpA-like"/>
    <property type="match status" value="1"/>
</dbReference>
<evidence type="ECO:0000313" key="14">
    <source>
        <dbReference type="Proteomes" id="UP001210678"/>
    </source>
</evidence>
<name>A0ABT4YL08_9VIBR</name>
<dbReference type="InterPro" id="IPR011250">
    <property type="entry name" value="OMP/PagP_B-barrel"/>
</dbReference>
<dbReference type="PANTHER" id="PTHR30329">
    <property type="entry name" value="STATOR ELEMENT OF FLAGELLAR MOTOR COMPLEX"/>
    <property type="match status" value="1"/>
</dbReference>
<sequence>MKKLVMLASTLLVLSPQLVQAEAYVGGKIGYSWLDGECTLDNSCSDDGGAGGIYAGYNFTDMLGLEAGYDYLGDFDAAPFDDSMKVFTLAPKLTIPVNDFDFYAKLGAAWVDYDDIDDTVLVAAIGTEFGLSENVFGRFEYQRINNITEGIVENLDVNSLFFGLTYKFGSAAEPVAAMAVEEVIVEEEVVAVVEEPMPEVRLFQEYGVELFDNDSSKLAPNSEQYFDWLIGVMKKYPQAEAKIVGHTDSRGSAAYNQTLSEKRAQSVADYLFTQGIEESRVTVLGEGESKPKASNDTAEGRMENRRVEVIIDEFEIKQ</sequence>
<evidence type="ECO:0000256" key="2">
    <source>
        <dbReference type="ARBA" id="ARBA00005710"/>
    </source>
</evidence>
<dbReference type="Gene3D" id="3.30.1330.60">
    <property type="entry name" value="OmpA-like domain"/>
    <property type="match status" value="1"/>
</dbReference>
<keyword evidence="11" id="KW-0732">Signal</keyword>
<evidence type="ECO:0000256" key="9">
    <source>
        <dbReference type="ARBA" id="ARBA00023237"/>
    </source>
</evidence>
<dbReference type="EMBL" id="JAQLOI010000001">
    <property type="protein sequence ID" value="MDB1122227.1"/>
    <property type="molecule type" value="Genomic_DNA"/>
</dbReference>
<evidence type="ECO:0000256" key="11">
    <source>
        <dbReference type="SAM" id="SignalP"/>
    </source>
</evidence>
<evidence type="ECO:0000256" key="3">
    <source>
        <dbReference type="ARBA" id="ARBA00022448"/>
    </source>
</evidence>
<keyword evidence="14" id="KW-1185">Reference proteome</keyword>
<keyword evidence="9" id="KW-0998">Cell outer membrane</keyword>
<gene>
    <name evidence="13" type="ORF">PGX00_00050</name>
</gene>
<keyword evidence="7" id="KW-0626">Porin</keyword>